<feature type="binding site" evidence="11">
    <location>
        <begin position="1003"/>
        <end position="1008"/>
    </location>
    <ligand>
        <name>thiamine diphosphate</name>
        <dbReference type="ChEBI" id="CHEBI:58937"/>
    </ligand>
</feature>
<dbReference type="Proteomes" id="UP000282060">
    <property type="component" value="Unassembled WGS sequence"/>
</dbReference>
<evidence type="ECO:0000256" key="9">
    <source>
        <dbReference type="ARBA" id="ARBA00048963"/>
    </source>
</evidence>
<dbReference type="SUPFAM" id="SSF53323">
    <property type="entry name" value="Pyruvate-ferredoxin oxidoreductase, PFOR, domain III"/>
    <property type="match status" value="1"/>
</dbReference>
<dbReference type="GO" id="GO:0051539">
    <property type="term" value="F:4 iron, 4 sulfur cluster binding"/>
    <property type="evidence" value="ECO:0007669"/>
    <property type="project" value="UniProtKB-KW"/>
</dbReference>
<gene>
    <name evidence="15" type="primary">nifJ</name>
    <name evidence="15" type="ORF">EKG39_06910</name>
</gene>
<feature type="binding site" evidence="13">
    <location>
        <position position="750"/>
    </location>
    <ligand>
        <name>[4Fe-4S] cluster</name>
        <dbReference type="ChEBI" id="CHEBI:49883"/>
        <label>2</label>
    </ligand>
</feature>
<dbReference type="InterPro" id="IPR009014">
    <property type="entry name" value="Transketo_C/PFOR_II"/>
</dbReference>
<dbReference type="SUPFAM" id="SSF54862">
    <property type="entry name" value="4Fe-4S ferredoxins"/>
    <property type="match status" value="1"/>
</dbReference>
<dbReference type="InterPro" id="IPR019456">
    <property type="entry name" value="Pyrv-flavodox_OxRtase_EKR"/>
</dbReference>
<feature type="site" description="Important for catalytic activity" evidence="12">
    <location>
        <position position="1008"/>
    </location>
</feature>
<dbReference type="Gene3D" id="3.40.920.10">
    <property type="entry name" value="Pyruvate-ferredoxin oxidoreductase, PFOR, domain III"/>
    <property type="match status" value="1"/>
</dbReference>
<feature type="domain" description="4Fe-4S ferredoxin-type" evidence="14">
    <location>
        <begin position="685"/>
        <end position="714"/>
    </location>
</feature>
<dbReference type="FunFam" id="3.40.50.920:FF:000007">
    <property type="entry name" value="Pyruvate:ferredoxin (Flavodoxin) oxidoreductase"/>
    <property type="match status" value="1"/>
</dbReference>
<dbReference type="FunFam" id="3.30.70.20:FF:000022">
    <property type="entry name" value="Pyruvate:ferredoxin (Flavodoxin) oxidoreductase"/>
    <property type="match status" value="1"/>
</dbReference>
<dbReference type="InterPro" id="IPR029061">
    <property type="entry name" value="THDP-binding"/>
</dbReference>
<evidence type="ECO:0000256" key="12">
    <source>
        <dbReference type="PIRSR" id="PIRSR000159-2"/>
    </source>
</evidence>
<evidence type="ECO:0000256" key="7">
    <source>
        <dbReference type="ARBA" id="ARBA00023004"/>
    </source>
</evidence>
<dbReference type="CDD" id="cd03377">
    <property type="entry name" value="TPP_PFOR_PNO"/>
    <property type="match status" value="1"/>
</dbReference>
<dbReference type="SMART" id="SM00890">
    <property type="entry name" value="EKR"/>
    <property type="match status" value="1"/>
</dbReference>
<feature type="binding site" evidence="13">
    <location>
        <position position="694"/>
    </location>
    <ligand>
        <name>[4Fe-4S] cluster</name>
        <dbReference type="ChEBI" id="CHEBI:49883"/>
        <label>1</label>
    </ligand>
</feature>
<dbReference type="FunFam" id="3.40.50.970:FF:000041">
    <property type="entry name" value="Pyruvate:ferredoxin (Flavodoxin) oxidoreductase"/>
    <property type="match status" value="1"/>
</dbReference>
<feature type="binding site" evidence="13">
    <location>
        <position position="697"/>
    </location>
    <ligand>
        <name>[4Fe-4S] cluster</name>
        <dbReference type="ChEBI" id="CHEBI:49883"/>
        <label>1</label>
    </ligand>
</feature>
<evidence type="ECO:0000313" key="15">
    <source>
        <dbReference type="EMBL" id="RTR33456.1"/>
    </source>
</evidence>
<dbReference type="Pfam" id="PF02775">
    <property type="entry name" value="TPP_enzyme_C"/>
    <property type="match status" value="1"/>
</dbReference>
<dbReference type="AlphaFoldDB" id="A0A431WD41"/>
<dbReference type="InterPro" id="IPR011766">
    <property type="entry name" value="TPP_enzyme_TPP-bd"/>
</dbReference>
<dbReference type="GO" id="GO:0005506">
    <property type="term" value="F:iron ion binding"/>
    <property type="evidence" value="ECO:0007669"/>
    <property type="project" value="InterPro"/>
</dbReference>
<evidence type="ECO:0000256" key="11">
    <source>
        <dbReference type="PIRSR" id="PIRSR000159-1"/>
    </source>
</evidence>
<feature type="binding site" evidence="11">
    <location>
        <position position="852"/>
    </location>
    <ligand>
        <name>thiamine diphosphate</name>
        <dbReference type="ChEBI" id="CHEBI:58937"/>
    </ligand>
</feature>
<keyword evidence="8 13" id="KW-0411">Iron-sulfur</keyword>
<accession>A0A431WD41</accession>
<feature type="binding site" evidence="11">
    <location>
        <begin position="974"/>
        <end position="977"/>
    </location>
    <ligand>
        <name>thiamine diphosphate</name>
        <dbReference type="ChEBI" id="CHEBI:58937"/>
    </ligand>
</feature>
<evidence type="ECO:0000256" key="4">
    <source>
        <dbReference type="ARBA" id="ARBA00022723"/>
    </source>
</evidence>
<feature type="binding site" evidence="13">
    <location>
        <position position="753"/>
    </location>
    <ligand>
        <name>[4Fe-4S] cluster</name>
        <dbReference type="ChEBI" id="CHEBI:49883"/>
        <label>2</label>
    </ligand>
</feature>
<dbReference type="InterPro" id="IPR002869">
    <property type="entry name" value="Pyrv_flavodox_OxRed_cen"/>
</dbReference>
<dbReference type="EMBL" id="RXNV01000002">
    <property type="protein sequence ID" value="RTR33456.1"/>
    <property type="molecule type" value="Genomic_DNA"/>
</dbReference>
<dbReference type="GO" id="GO:0006979">
    <property type="term" value="P:response to oxidative stress"/>
    <property type="evidence" value="ECO:0007669"/>
    <property type="project" value="TreeGrafter"/>
</dbReference>
<feature type="binding site" evidence="11">
    <location>
        <position position="30"/>
    </location>
    <ligand>
        <name>pyruvate</name>
        <dbReference type="ChEBI" id="CHEBI:15361"/>
    </ligand>
</feature>
<dbReference type="PANTHER" id="PTHR32154:SF0">
    <property type="entry name" value="PYRUVATE-FLAVODOXIN OXIDOREDUCTASE-RELATED"/>
    <property type="match status" value="1"/>
</dbReference>
<evidence type="ECO:0000313" key="16">
    <source>
        <dbReference type="Proteomes" id="UP000282060"/>
    </source>
</evidence>
<dbReference type="Pfam" id="PF10371">
    <property type="entry name" value="EKR"/>
    <property type="match status" value="1"/>
</dbReference>
<dbReference type="GO" id="GO:0022900">
    <property type="term" value="P:electron transport chain"/>
    <property type="evidence" value="ECO:0007669"/>
    <property type="project" value="InterPro"/>
</dbReference>
<dbReference type="GO" id="GO:0030976">
    <property type="term" value="F:thiamine pyrophosphate binding"/>
    <property type="evidence" value="ECO:0007669"/>
    <property type="project" value="InterPro"/>
</dbReference>
<keyword evidence="7 13" id="KW-0408">Iron</keyword>
<dbReference type="NCBIfam" id="TIGR02176">
    <property type="entry name" value="pyruv_ox_red"/>
    <property type="match status" value="1"/>
</dbReference>
<dbReference type="SUPFAM" id="SSF52518">
    <property type="entry name" value="Thiamin diphosphate-binding fold (THDP-binding)"/>
    <property type="match status" value="2"/>
</dbReference>
<keyword evidence="5 10" id="KW-0249">Electron transport</keyword>
<dbReference type="InterPro" id="IPR002880">
    <property type="entry name" value="Pyrv_Fd/Flavodoxin_OxRdtase_N"/>
</dbReference>
<feature type="domain" description="4Fe-4S ferredoxin-type" evidence="14">
    <location>
        <begin position="741"/>
        <end position="770"/>
    </location>
</feature>
<comment type="catalytic activity">
    <reaction evidence="9 10">
        <text>oxidized [flavodoxin] + pyruvate + CoA + 2 H(+) = reduced [flavodoxin] + acetyl-CoA + CO2</text>
        <dbReference type="Rhea" id="RHEA:44140"/>
        <dbReference type="Rhea" id="RHEA-COMP:10622"/>
        <dbReference type="Rhea" id="RHEA-COMP:10623"/>
        <dbReference type="ChEBI" id="CHEBI:15361"/>
        <dbReference type="ChEBI" id="CHEBI:15378"/>
        <dbReference type="ChEBI" id="CHEBI:16526"/>
        <dbReference type="ChEBI" id="CHEBI:57287"/>
        <dbReference type="ChEBI" id="CHEBI:57288"/>
        <dbReference type="ChEBI" id="CHEBI:57618"/>
        <dbReference type="ChEBI" id="CHEBI:58210"/>
    </reaction>
</comment>
<dbReference type="InterPro" id="IPR037112">
    <property type="entry name" value="Pyrv-flavodox_OxR_EKR_sf"/>
</dbReference>
<evidence type="ECO:0000256" key="6">
    <source>
        <dbReference type="ARBA" id="ARBA00023002"/>
    </source>
</evidence>
<keyword evidence="4 13" id="KW-0479">Metal-binding</keyword>
<protein>
    <recommendedName>
        <fullName evidence="10">Pyruvate-flavodoxin oxidoreductase</fullName>
        <ecNumber evidence="10">1.2.7.-</ecNumber>
    </recommendedName>
</protein>
<feature type="site" description="Important for catalytic activity" evidence="12">
    <location>
        <position position="113"/>
    </location>
</feature>
<dbReference type="PROSITE" id="PS51379">
    <property type="entry name" value="4FE4S_FER_2"/>
    <property type="match status" value="2"/>
</dbReference>
<comment type="caution">
    <text evidence="15">The sequence shown here is derived from an EMBL/GenBank/DDBJ whole genome shotgun (WGS) entry which is preliminary data.</text>
</comment>
<reference evidence="15 16" key="1">
    <citation type="submission" date="2018-12" db="EMBL/GenBank/DDBJ databases">
        <authorList>
            <person name="Yu L."/>
        </authorList>
    </citation>
    <scope>NUCLEOTIDE SEQUENCE [LARGE SCALE GENOMIC DNA]</scope>
    <source>
        <strain evidence="15 16">HAW-EB5</strain>
    </source>
</reference>
<dbReference type="InterPro" id="IPR017896">
    <property type="entry name" value="4Fe4S_Fe-S-bd"/>
</dbReference>
<keyword evidence="2 10" id="KW-0813">Transport</keyword>
<comment type="similarity">
    <text evidence="1 10">Belongs to the pyruvate:ferredoxin/flavodoxin oxidoreductase family.</text>
</comment>
<dbReference type="EC" id="1.2.7.-" evidence="10"/>
<dbReference type="GO" id="GO:0016903">
    <property type="term" value="F:oxidoreductase activity, acting on the aldehyde or oxo group of donors"/>
    <property type="evidence" value="ECO:0007669"/>
    <property type="project" value="InterPro"/>
</dbReference>
<sequence length="1192" mass="132172">MAKQVTIDGGEATAYVAYRTNEVCAIYPITPSSTMAELADQWASQHIENIWQQVPLVAEMQSEGGAAGTVHGALQTGALTTTFTASQGLMLMIPNMFKIAGELTPTVFHVAARALSTQGLSIFGDHQDVMAVRMTGFAQLASASVQECHDMALVSQAVTLNCRVPFIHFFDGFRTSHEVSKIDLLEDGQIKAMIDDDRVYDHRSRALNPDNPFMRGSAQNPDTYFQSRESASRYYLDAVGAVDSALDKFYEITGRRYQSFEYYGADDAERVIVIMGSGSETAITTAKYLNLQDGKVGVLRVRLYRPFSCEHLLKALPQSVRSVAVLDRTKEPGSDGEPLYKDVSNALYQAVSQGKRKTMPLVIGGRYGLASKEFTPAMVARVYKELLSKTPKNDFTIGIIDDVCNSSLEVTELLDIESDKLVQAMFYGLGSDGTVSANKNSIKIIGDVEGYYAQGYFVYDSKKAGSQTVSHLRFGPDPIRAPYLIQSANFIACHQFSFIQHVDMLERAKQGATFLLNSHYNAEEVWQQLPSDVQQTLITKQIQFYVIDGAKVARSVGMGKRINTVMQTCFFALSGVMPKDQAIERIKLAAEKTYAKKGEEVVKRNFAAIEQALAHLEQVKLPEKISAQSGKEPNGLFERASGFVKEVTAEMFHGRGDLIPVSMIPDDGTYPTGTSQYEKRSIASEIPIWDREICIQCGNCAIVCPHAAIRAKFYNKRRLQGAPELFPSSNVTSRGFPDARYTLQVYADDCTGCGLCVKACPVNHPADEHHHAINMQNKEKHLDEERINLEFFETIAYNRRTRVDFSNVRGVQFLQPLFEFSGACSGCGETPYLKLLSQLFGDRMLVANATGCSSIYGGNLPTTPWAKNSDNKGPAWANSLFEDNAEFGYGYRLTADKHQELAQSRLLALKDRLDPELVEQTVNAPQSHESEIHEQQERVQGLAEQLRAMDDPRAKELLSVIDHLVRRSIWIVGGDGWAYDIGYGGVDHVLASGRDVNILVMDTEVYSNTGGQSSKATPIGAVAKFAAGGKAVPKKDLALQAIAYGNVYVARIALGASPQQTLQAFREAEAYNGPSLIIAYSHCIEHGINMIDGMQQQDLAVKAGYWPLYRYNPTLRSAGRNPFMLDSLRPTLKLEDYAYNENRYRSLLISDPEEAERLINLARQVVNQKWALYEEMATRNAHKFTPHTRSRT</sequence>
<evidence type="ECO:0000259" key="14">
    <source>
        <dbReference type="PROSITE" id="PS51379"/>
    </source>
</evidence>
<dbReference type="PROSITE" id="PS00198">
    <property type="entry name" value="4FE4S_FER_1"/>
    <property type="match status" value="1"/>
</dbReference>
<evidence type="ECO:0000256" key="2">
    <source>
        <dbReference type="ARBA" id="ARBA00022448"/>
    </source>
</evidence>
<organism evidence="15 16">
    <name type="scientific">Shewanella atlantica</name>
    <dbReference type="NCBI Taxonomy" id="271099"/>
    <lineage>
        <taxon>Bacteria</taxon>
        <taxon>Pseudomonadati</taxon>
        <taxon>Pseudomonadota</taxon>
        <taxon>Gammaproteobacteria</taxon>
        <taxon>Alteromonadales</taxon>
        <taxon>Shewanellaceae</taxon>
        <taxon>Shewanella</taxon>
    </lineage>
</organism>
<dbReference type="OrthoDB" id="9794954at2"/>
<feature type="binding site" evidence="11">
    <location>
        <position position="113"/>
    </location>
    <ligand>
        <name>pyruvate</name>
        <dbReference type="ChEBI" id="CHEBI:15361"/>
    </ligand>
</feature>
<dbReference type="Pfam" id="PF01855">
    <property type="entry name" value="POR_N"/>
    <property type="match status" value="1"/>
</dbReference>
<dbReference type="Gene3D" id="3.40.50.970">
    <property type="match status" value="2"/>
</dbReference>
<keyword evidence="6 10" id="KW-0560">Oxidoreductase</keyword>
<evidence type="ECO:0000256" key="8">
    <source>
        <dbReference type="ARBA" id="ARBA00023014"/>
    </source>
</evidence>
<dbReference type="Pfam" id="PF12838">
    <property type="entry name" value="Fer4_7"/>
    <property type="match status" value="1"/>
</dbReference>
<feature type="site" description="Important for catalytic activity" evidence="12">
    <location>
        <position position="63"/>
    </location>
</feature>
<feature type="binding site" evidence="13">
    <location>
        <position position="1083"/>
    </location>
    <ligand>
        <name>[4Fe-4S] cluster</name>
        <dbReference type="ChEBI" id="CHEBI:49883"/>
        <label>3</label>
    </ligand>
</feature>
<feature type="binding site" evidence="13">
    <location>
        <position position="756"/>
    </location>
    <ligand>
        <name>[4Fe-4S] cluster</name>
        <dbReference type="ChEBI" id="CHEBI:49883"/>
        <label>2</label>
    </ligand>
</feature>
<dbReference type="InterPro" id="IPR011895">
    <property type="entry name" value="Pyrv_flavodox_OxRed"/>
</dbReference>
<dbReference type="Gene3D" id="4.10.780.10">
    <property type="entry name" value="Pyruvate-flavodoxin oxidoreductase, EKR domain"/>
    <property type="match status" value="1"/>
</dbReference>
<dbReference type="Gene3D" id="3.40.50.920">
    <property type="match status" value="1"/>
</dbReference>
<evidence type="ECO:0000256" key="5">
    <source>
        <dbReference type="ARBA" id="ARBA00022982"/>
    </source>
</evidence>
<feature type="binding site" evidence="11">
    <location>
        <position position="63"/>
    </location>
    <ligand>
        <name>thiamine diphosphate</name>
        <dbReference type="ChEBI" id="CHEBI:58937"/>
    </ligand>
</feature>
<keyword evidence="3 13" id="KW-0004">4Fe-4S</keyword>
<dbReference type="Gene3D" id="3.30.70.20">
    <property type="match status" value="1"/>
</dbReference>
<evidence type="ECO:0000256" key="13">
    <source>
        <dbReference type="PIRSR" id="PIRSR000159-50"/>
    </source>
</evidence>
<dbReference type="CDD" id="cd07034">
    <property type="entry name" value="TPP_PYR_PFOR_IOR-alpha_like"/>
    <property type="match status" value="1"/>
</dbReference>
<comment type="function">
    <text evidence="10">Oxidoreductase required for the transfer of electrons from pyruvate to flavodoxin.</text>
</comment>
<dbReference type="PIRSF" id="PIRSF000159">
    <property type="entry name" value="NifJ"/>
    <property type="match status" value="1"/>
</dbReference>
<dbReference type="Pfam" id="PF17147">
    <property type="entry name" value="PFOR_II"/>
    <property type="match status" value="1"/>
</dbReference>
<feature type="binding site" evidence="13">
    <location>
        <position position="852"/>
    </location>
    <ligand>
        <name>[4Fe-4S] cluster</name>
        <dbReference type="ChEBI" id="CHEBI:49883"/>
        <label>3</label>
    </ligand>
</feature>
<dbReference type="InterPro" id="IPR050722">
    <property type="entry name" value="Pyruvate:ferred/Flavod_OxRd"/>
</dbReference>
<dbReference type="RefSeq" id="WP_126505011.1">
    <property type="nucleotide sequence ID" value="NZ_RXNV01000002.1"/>
</dbReference>
<feature type="binding site" evidence="13">
    <location>
        <position position="827"/>
    </location>
    <ligand>
        <name>[4Fe-4S] cluster</name>
        <dbReference type="ChEBI" id="CHEBI:49883"/>
        <label>3</label>
    </ligand>
</feature>
<dbReference type="InterPro" id="IPR033412">
    <property type="entry name" value="PFOR_II"/>
</dbReference>
<evidence type="ECO:0000256" key="10">
    <source>
        <dbReference type="PIRNR" id="PIRNR000159"/>
    </source>
</evidence>
<dbReference type="SUPFAM" id="SSF52922">
    <property type="entry name" value="TK C-terminal domain-like"/>
    <property type="match status" value="1"/>
</dbReference>
<evidence type="ECO:0000256" key="3">
    <source>
        <dbReference type="ARBA" id="ARBA00022485"/>
    </source>
</evidence>
<feature type="binding site" evidence="13">
    <location>
        <position position="704"/>
    </location>
    <ligand>
        <name>[4Fe-4S] cluster</name>
        <dbReference type="ChEBI" id="CHEBI:49883"/>
        <label>2</label>
    </ligand>
</feature>
<dbReference type="GO" id="GO:0044281">
    <property type="term" value="P:small molecule metabolic process"/>
    <property type="evidence" value="ECO:0007669"/>
    <property type="project" value="UniProtKB-ARBA"/>
</dbReference>
<feature type="binding site" evidence="11">
    <location>
        <position position="829"/>
    </location>
    <ligand>
        <name>thiamine diphosphate</name>
        <dbReference type="ChEBI" id="CHEBI:58937"/>
    </ligand>
</feature>
<dbReference type="Pfam" id="PF01558">
    <property type="entry name" value="POR"/>
    <property type="match status" value="1"/>
</dbReference>
<keyword evidence="15" id="KW-0670">Pyruvate</keyword>
<name>A0A431WD41_9GAMM</name>
<dbReference type="InterPro" id="IPR017900">
    <property type="entry name" value="4Fe4S_Fe_S_CS"/>
</dbReference>
<feature type="binding site" evidence="13">
    <location>
        <position position="700"/>
    </location>
    <ligand>
        <name>[4Fe-4S] cluster</name>
        <dbReference type="ChEBI" id="CHEBI:49883"/>
        <label>1</label>
    </ligand>
</feature>
<feature type="site" description="Important for catalytic activity" evidence="12">
    <location>
        <position position="30"/>
    </location>
</feature>
<feature type="binding site" evidence="13">
    <location>
        <position position="824"/>
    </location>
    <ligand>
        <name>[4Fe-4S] cluster</name>
        <dbReference type="ChEBI" id="CHEBI:49883"/>
        <label>3</label>
    </ligand>
</feature>
<dbReference type="InterPro" id="IPR019752">
    <property type="entry name" value="Pyrv/ketoisovalerate_OxRed_cat"/>
</dbReference>
<proteinExistence type="inferred from homology"/>
<evidence type="ECO:0000256" key="1">
    <source>
        <dbReference type="ARBA" id="ARBA00009032"/>
    </source>
</evidence>
<keyword evidence="16" id="KW-1185">Reference proteome</keyword>
<dbReference type="PANTHER" id="PTHR32154">
    <property type="entry name" value="PYRUVATE-FLAVODOXIN OXIDOREDUCTASE-RELATED"/>
    <property type="match status" value="1"/>
</dbReference>
<comment type="cofactor">
    <cofactor evidence="13">
        <name>[4Fe-4S] cluster</name>
        <dbReference type="ChEBI" id="CHEBI:49883"/>
    </cofactor>
    <text evidence="13">Binds 3 [4Fe-4S] clusters per subunit.</text>
</comment>
<dbReference type="FunFam" id="3.40.920.10:FF:000001">
    <property type="entry name" value="Pyruvate:ferredoxin (Flavodoxin) oxidoreductase"/>
    <property type="match status" value="1"/>
</dbReference>
<dbReference type="FunFam" id="3.40.50.970:FF:000012">
    <property type="entry name" value="Pyruvate:ferredoxin (Flavodoxin) oxidoreductase"/>
    <property type="match status" value="1"/>
</dbReference>
<feature type="binding site" evidence="13">
    <location>
        <position position="760"/>
    </location>
    <ligand>
        <name>[4Fe-4S] cluster</name>
        <dbReference type="ChEBI" id="CHEBI:49883"/>
        <label>1</label>
    </ligand>
</feature>